<dbReference type="EMBL" id="AP027268">
    <property type="protein sequence ID" value="BDW91307.1"/>
    <property type="molecule type" value="Genomic_DNA"/>
</dbReference>
<gene>
    <name evidence="4" type="ORF">MACH07_01390</name>
</gene>
<dbReference type="AlphaFoldDB" id="A0AA48KJW3"/>
<evidence type="ECO:0000313" key="5">
    <source>
        <dbReference type="Proteomes" id="UP001330184"/>
    </source>
</evidence>
<evidence type="ECO:0000256" key="3">
    <source>
        <dbReference type="PIRSR" id="PIRSR607837-1"/>
    </source>
</evidence>
<keyword evidence="5" id="KW-1185">Reference proteome</keyword>
<evidence type="ECO:0000313" key="4">
    <source>
        <dbReference type="EMBL" id="BDW91307.1"/>
    </source>
</evidence>
<evidence type="ECO:0000256" key="2">
    <source>
        <dbReference type="ARBA" id="ARBA00022723"/>
    </source>
</evidence>
<keyword evidence="2 3" id="KW-0479">Metal-binding</keyword>
<reference evidence="4 5" key="1">
    <citation type="submission" date="2023-01" db="EMBL/GenBank/DDBJ databases">
        <title>Complete genome sequence of Muricauda aquimarina strain IFOP_LL357.</title>
        <authorList>
            <person name="Gajardo G."/>
            <person name="Ueki S."/>
            <person name="Maruyama F."/>
        </authorList>
    </citation>
    <scope>NUCLEOTIDE SEQUENCE [LARGE SCALE GENOMIC DNA]</scope>
    <source>
        <strain evidence="4 5">IFOP_LL357</strain>
    </source>
</reference>
<accession>A0AA48KJW3</accession>
<name>A0AA48KJW3_9FLAO</name>
<feature type="binding site" evidence="3">
    <location>
        <position position="143"/>
    </location>
    <ligand>
        <name>a divalent metal cation</name>
        <dbReference type="ChEBI" id="CHEBI:60240"/>
    </ligand>
</feature>
<dbReference type="InterPro" id="IPR034660">
    <property type="entry name" value="DinB/YfiT-like"/>
</dbReference>
<sequence length="165" mass="19130">MENTINEQTTAQVITPEQFLGHYQGHRNLTRKVIEAFPEKEFFNYSIGGMRPFAAMVKELLAIAVPGLTEIVSGHTSELDENRDYGSTKADFLKKWDQDTEEINTLWKQLNAARFQENMKLFGQFEGSVLSQLQYFVDNEIHHRGQGYVYLRALDVEPPFFYDRS</sequence>
<protein>
    <submittedName>
        <fullName evidence="4">DNA damage-inducible protein DinB</fullName>
    </submittedName>
</protein>
<organism evidence="4 5">
    <name type="scientific">Flagellimonas marinaquae</name>
    <dbReference type="NCBI Taxonomy" id="254955"/>
    <lineage>
        <taxon>Bacteria</taxon>
        <taxon>Pseudomonadati</taxon>
        <taxon>Bacteroidota</taxon>
        <taxon>Flavobacteriia</taxon>
        <taxon>Flavobacteriales</taxon>
        <taxon>Flavobacteriaceae</taxon>
        <taxon>Flagellimonas</taxon>
    </lineage>
</organism>
<proteinExistence type="inferred from homology"/>
<dbReference type="Proteomes" id="UP001330184">
    <property type="component" value="Chromosome"/>
</dbReference>
<dbReference type="RefSeq" id="WP_224836547.1">
    <property type="nucleotide sequence ID" value="NZ_AP027268.1"/>
</dbReference>
<dbReference type="Pfam" id="PF05163">
    <property type="entry name" value="DinB"/>
    <property type="match status" value="1"/>
</dbReference>
<dbReference type="SUPFAM" id="SSF109854">
    <property type="entry name" value="DinB/YfiT-like putative metalloenzymes"/>
    <property type="match status" value="1"/>
</dbReference>
<evidence type="ECO:0000256" key="1">
    <source>
        <dbReference type="ARBA" id="ARBA00008635"/>
    </source>
</evidence>
<dbReference type="Gene3D" id="1.20.120.450">
    <property type="entry name" value="dinb family like domain"/>
    <property type="match status" value="1"/>
</dbReference>
<comment type="similarity">
    <text evidence="1">Belongs to the DinB family.</text>
</comment>
<dbReference type="GO" id="GO:0046872">
    <property type="term" value="F:metal ion binding"/>
    <property type="evidence" value="ECO:0007669"/>
    <property type="project" value="UniProtKB-KW"/>
</dbReference>
<dbReference type="InterPro" id="IPR007837">
    <property type="entry name" value="DinB"/>
</dbReference>